<dbReference type="RefSeq" id="WP_231995712.1">
    <property type="nucleotide sequence ID" value="NZ_LS483433.1"/>
</dbReference>
<name>A0A1H2NRA9_9PSED</name>
<sequence>MPPHTDINKEIMKPLYLCSVLLLAGCAPAPKYLVPAGAPHAIIRSELVSMENYRNGVSLVEAPAIGCKYGRTVATEPGVGRQLVSVYKNVSTPEGFFPIEAGKPLHLVMRGAANANRSCSVAFVSEFAPGARYVIKGGIVDVPGSLSRCYIDIFNVDSGARVPMADEPKMDRNCALDRLPTL</sequence>
<evidence type="ECO:0000313" key="2">
    <source>
        <dbReference type="Proteomes" id="UP000198600"/>
    </source>
</evidence>
<dbReference type="Proteomes" id="UP000198600">
    <property type="component" value="Chromosome I"/>
</dbReference>
<keyword evidence="2" id="KW-1185">Reference proteome</keyword>
<evidence type="ECO:0000313" key="1">
    <source>
        <dbReference type="EMBL" id="SDV07940.1"/>
    </source>
</evidence>
<organism evidence="1 2">
    <name type="scientific">Pseudomonas mucidolens</name>
    <dbReference type="NCBI Taxonomy" id="46679"/>
    <lineage>
        <taxon>Bacteria</taxon>
        <taxon>Pseudomonadati</taxon>
        <taxon>Pseudomonadota</taxon>
        <taxon>Gammaproteobacteria</taxon>
        <taxon>Pseudomonadales</taxon>
        <taxon>Pseudomonadaceae</taxon>
        <taxon>Pseudomonas</taxon>
    </lineage>
</organism>
<reference evidence="2" key="1">
    <citation type="submission" date="2016-10" db="EMBL/GenBank/DDBJ databases">
        <authorList>
            <person name="Varghese N."/>
            <person name="Submissions S."/>
        </authorList>
    </citation>
    <scope>NUCLEOTIDE SEQUENCE [LARGE SCALE GENOMIC DNA]</scope>
    <source>
        <strain evidence="2">LMG 2223</strain>
    </source>
</reference>
<dbReference type="EMBL" id="LT629802">
    <property type="protein sequence ID" value="SDV07940.1"/>
    <property type="molecule type" value="Genomic_DNA"/>
</dbReference>
<proteinExistence type="predicted"/>
<dbReference type="AlphaFoldDB" id="A0A1H2NRA9"/>
<gene>
    <name evidence="1" type="ORF">SAMN05216202_4455</name>
</gene>
<protein>
    <submittedName>
        <fullName evidence="1">Uncharacterized protein</fullName>
    </submittedName>
</protein>
<accession>A0A1H2NRA9</accession>